<dbReference type="Pfam" id="PF05257">
    <property type="entry name" value="CHAP"/>
    <property type="match status" value="1"/>
</dbReference>
<dbReference type="InterPro" id="IPR038765">
    <property type="entry name" value="Papain-like_cys_pep_sf"/>
</dbReference>
<dbReference type="SUPFAM" id="SSF54001">
    <property type="entry name" value="Cysteine proteinases"/>
    <property type="match status" value="1"/>
</dbReference>
<sequence length="281" mass="29903">MSPIRHTAAAAASLFAATASVVALSSPAEAAASHYNTDPYKTGCSKTAYTLSTRGVSGGTAYIKVSRSCGTNWVEYSGKKQSVSKRTKDHKTNKWTRTETDNLPWSYSMQSYAPGTTKLTAEVKIGPTTTTAVCATTCTWTSKTNSPAPAPASLSAKVDAFVKKHNGRYVDFDGAYGAQCHDLAQFYNRDVVKARFISTPYTGGAKDAWRTYDSSRYTKVSAGSAPRKGDLAVWGNGQYGHIAIVLANAGNNVKVLTQNPGATKVANLSKSGLLGYLRPKS</sequence>
<evidence type="ECO:0000259" key="2">
    <source>
        <dbReference type="PROSITE" id="PS50911"/>
    </source>
</evidence>
<dbReference type="Gene3D" id="3.90.1720.10">
    <property type="entry name" value="endopeptidase domain like (from Nostoc punctiforme)"/>
    <property type="match status" value="1"/>
</dbReference>
<keyword evidence="1" id="KW-0732">Signal</keyword>
<dbReference type="AlphaFoldDB" id="A0A512HR54"/>
<feature type="signal peptide" evidence="1">
    <location>
        <begin position="1"/>
        <end position="30"/>
    </location>
</feature>
<name>A0A512HR54_9ACTN</name>
<dbReference type="RefSeq" id="WP_186813762.1">
    <property type="nucleotide sequence ID" value="NZ_BAAAYQ010000001.1"/>
</dbReference>
<dbReference type="Proteomes" id="UP000321769">
    <property type="component" value="Unassembled WGS sequence"/>
</dbReference>
<evidence type="ECO:0000313" key="3">
    <source>
        <dbReference type="EMBL" id="GEO87916.1"/>
    </source>
</evidence>
<feature type="chain" id="PRO_5021872730" description="Peptidase C51 domain-containing protein" evidence="1">
    <location>
        <begin position="31"/>
        <end position="281"/>
    </location>
</feature>
<reference evidence="3 4" key="1">
    <citation type="submission" date="2019-07" db="EMBL/GenBank/DDBJ databases">
        <title>Whole genome shotgun sequence of Aeromicrobium flavum NBRC 107625.</title>
        <authorList>
            <person name="Hosoyama A."/>
            <person name="Uohara A."/>
            <person name="Ohji S."/>
            <person name="Ichikawa N."/>
        </authorList>
    </citation>
    <scope>NUCLEOTIDE SEQUENCE [LARGE SCALE GENOMIC DNA]</scope>
    <source>
        <strain evidence="3 4">NBRC 107625</strain>
    </source>
</reference>
<evidence type="ECO:0000256" key="1">
    <source>
        <dbReference type="SAM" id="SignalP"/>
    </source>
</evidence>
<gene>
    <name evidence="3" type="ORF">AFL01nite_02430</name>
</gene>
<dbReference type="InterPro" id="IPR007921">
    <property type="entry name" value="CHAP_dom"/>
</dbReference>
<proteinExistence type="predicted"/>
<dbReference type="EMBL" id="BJZQ01000001">
    <property type="protein sequence ID" value="GEO87916.1"/>
    <property type="molecule type" value="Genomic_DNA"/>
</dbReference>
<dbReference type="PROSITE" id="PS50911">
    <property type="entry name" value="CHAP"/>
    <property type="match status" value="1"/>
</dbReference>
<keyword evidence="4" id="KW-1185">Reference proteome</keyword>
<protein>
    <recommendedName>
        <fullName evidence="2">Peptidase C51 domain-containing protein</fullName>
    </recommendedName>
</protein>
<feature type="domain" description="Peptidase C51" evidence="2">
    <location>
        <begin position="155"/>
        <end position="278"/>
    </location>
</feature>
<comment type="caution">
    <text evidence="3">The sequence shown here is derived from an EMBL/GenBank/DDBJ whole genome shotgun (WGS) entry which is preliminary data.</text>
</comment>
<accession>A0A512HR54</accession>
<organism evidence="3 4">
    <name type="scientific">Aeromicrobium flavum</name>
    <dbReference type="NCBI Taxonomy" id="416568"/>
    <lineage>
        <taxon>Bacteria</taxon>
        <taxon>Bacillati</taxon>
        <taxon>Actinomycetota</taxon>
        <taxon>Actinomycetes</taxon>
        <taxon>Propionibacteriales</taxon>
        <taxon>Nocardioidaceae</taxon>
        <taxon>Aeromicrobium</taxon>
    </lineage>
</organism>
<evidence type="ECO:0000313" key="4">
    <source>
        <dbReference type="Proteomes" id="UP000321769"/>
    </source>
</evidence>